<sequence>MEYRLNKVDIEIRDRVKKTTKSGIVHSKKEIEVDSEQNRKKKDKNSSNRNNYTEEFFSGKASKITVEAIKEIEYKNIEIDAFKESINDNDIKEGILLDIRK</sequence>
<feature type="region of interest" description="Disordered" evidence="1">
    <location>
        <begin position="27"/>
        <end position="52"/>
    </location>
</feature>
<dbReference type="RefSeq" id="WP_066824174.1">
    <property type="nucleotide sequence ID" value="NZ_LTBA01000010.1"/>
</dbReference>
<evidence type="ECO:0000313" key="2">
    <source>
        <dbReference type="EMBL" id="KYH34802.1"/>
    </source>
</evidence>
<name>A0A151B4W8_9CLOT</name>
<dbReference type="AlphaFoldDB" id="A0A151B4W8"/>
<dbReference type="PATRIC" id="fig|1121338.3.peg.1303"/>
<reference evidence="2 3" key="1">
    <citation type="submission" date="2016-02" db="EMBL/GenBank/DDBJ databases">
        <title>Genome sequence of Clostridium tepidiprofundi DSM 19306.</title>
        <authorList>
            <person name="Poehlein A."/>
            <person name="Daniel R."/>
        </authorList>
    </citation>
    <scope>NUCLEOTIDE SEQUENCE [LARGE SCALE GENOMIC DNA]</scope>
    <source>
        <strain evidence="2 3">DSM 19306</strain>
    </source>
</reference>
<dbReference type="EMBL" id="LTBA01000010">
    <property type="protein sequence ID" value="KYH34802.1"/>
    <property type="molecule type" value="Genomic_DNA"/>
</dbReference>
<evidence type="ECO:0000256" key="1">
    <source>
        <dbReference type="SAM" id="MobiDB-lite"/>
    </source>
</evidence>
<dbReference type="STRING" id="1121338.CLTEP_12670"/>
<dbReference type="OrthoDB" id="1935644at2"/>
<comment type="caution">
    <text evidence="2">The sequence shown here is derived from an EMBL/GenBank/DDBJ whole genome shotgun (WGS) entry which is preliminary data.</text>
</comment>
<dbReference type="Proteomes" id="UP000075531">
    <property type="component" value="Unassembled WGS sequence"/>
</dbReference>
<organism evidence="2 3">
    <name type="scientific">Clostridium tepidiprofundi DSM 19306</name>
    <dbReference type="NCBI Taxonomy" id="1121338"/>
    <lineage>
        <taxon>Bacteria</taxon>
        <taxon>Bacillati</taxon>
        <taxon>Bacillota</taxon>
        <taxon>Clostridia</taxon>
        <taxon>Eubacteriales</taxon>
        <taxon>Clostridiaceae</taxon>
        <taxon>Clostridium</taxon>
    </lineage>
</organism>
<proteinExistence type="predicted"/>
<gene>
    <name evidence="2" type="ORF">CLTEP_12670</name>
</gene>
<evidence type="ECO:0000313" key="3">
    <source>
        <dbReference type="Proteomes" id="UP000075531"/>
    </source>
</evidence>
<keyword evidence="3" id="KW-1185">Reference proteome</keyword>
<accession>A0A151B4W8</accession>
<protein>
    <submittedName>
        <fullName evidence="2">Uncharacterized protein</fullName>
    </submittedName>
</protein>
<feature type="compositionally biased region" description="Basic and acidic residues" evidence="1">
    <location>
        <begin position="27"/>
        <end position="38"/>
    </location>
</feature>